<protein>
    <submittedName>
        <fullName evidence="1">Uncharacterized protein</fullName>
    </submittedName>
</protein>
<name>A0A6V7CX99_9XANT</name>
<dbReference type="EMBL" id="LR828261">
    <property type="protein sequence ID" value="CAD0322894.1"/>
    <property type="molecule type" value="Genomic_DNA"/>
</dbReference>
<organism evidence="1">
    <name type="scientific">Xanthomonas hortorum pv. pelargonii</name>
    <dbReference type="NCBI Taxonomy" id="453602"/>
    <lineage>
        <taxon>Bacteria</taxon>
        <taxon>Pseudomonadati</taxon>
        <taxon>Pseudomonadota</taxon>
        <taxon>Gammaproteobacteria</taxon>
        <taxon>Lysobacterales</taxon>
        <taxon>Lysobacteraceae</taxon>
        <taxon>Xanthomonas</taxon>
    </lineage>
</organism>
<sequence>MLVAWKLQPRHNHLKSLQRCVCRHRDGMPQRDHLALATTNVTARKRLPETDCRQWPNFTLRNGMTGPEML</sequence>
<dbReference type="AlphaFoldDB" id="A0A6V7CX99"/>
<evidence type="ECO:0000313" key="1">
    <source>
        <dbReference type="EMBL" id="CAD0322894.1"/>
    </source>
</evidence>
<reference evidence="1" key="1">
    <citation type="submission" date="2020-07" db="EMBL/GenBank/DDBJ databases">
        <authorList>
            <person name="Pothier F. J."/>
        </authorList>
    </citation>
    <scope>NUCLEOTIDE SEQUENCE</scope>
    <source>
        <strain evidence="1">CFBP 2533</strain>
    </source>
</reference>
<proteinExistence type="predicted"/>
<accession>A0A6V7CX99</accession>
<gene>
    <name evidence="1" type="ORF">CFBP2533_17100</name>
</gene>
<dbReference type="EMBL" id="LR828261">
    <property type="protein sequence ID" value="CAD0322906.1"/>
    <property type="molecule type" value="Genomic_DNA"/>
</dbReference>